<protein>
    <submittedName>
        <fullName evidence="3">Putative transposase</fullName>
    </submittedName>
</protein>
<keyword evidence="4" id="KW-1185">Reference proteome</keyword>
<dbReference type="NCBIfam" id="TIGR01784">
    <property type="entry name" value="T_den_put_tspse"/>
    <property type="match status" value="1"/>
</dbReference>
<dbReference type="PANTHER" id="PTHR34611:SF2">
    <property type="entry name" value="INACTIVE RECOMBINATION-PROMOTING NUCLEASE-LIKE PROTEIN RPNE-RELATED"/>
    <property type="match status" value="1"/>
</dbReference>
<dbReference type="AlphaFoldDB" id="A0A0K8MA55"/>
<dbReference type="GO" id="GO:1990238">
    <property type="term" value="F:double-stranded DNA endonuclease activity"/>
    <property type="evidence" value="ECO:0007669"/>
    <property type="project" value="TreeGrafter"/>
</dbReference>
<dbReference type="InterPro" id="IPR010106">
    <property type="entry name" value="RpnA"/>
</dbReference>
<evidence type="ECO:0000259" key="2">
    <source>
        <dbReference type="Pfam" id="PF04754"/>
    </source>
</evidence>
<dbReference type="STRING" id="1629334.Cva_00001"/>
<proteinExistence type="inferred from homology"/>
<comment type="similarity">
    <text evidence="1">Belongs to the Rpn/YhgA-like nuclease family.</text>
</comment>
<reference evidence="3 4" key="1">
    <citation type="submission" date="2015-03" db="EMBL/GenBank/DDBJ databases">
        <title>Caedibacter varicaedens, whole genome shotgun sequence.</title>
        <authorList>
            <person name="Suzuki H."/>
            <person name="Dapper A.L."/>
            <person name="Gibson A.K."/>
            <person name="Jackson C."/>
            <person name="Lee H."/>
            <person name="Pejaver V.R."/>
            <person name="Doak T."/>
            <person name="Lynch M."/>
        </authorList>
    </citation>
    <scope>NUCLEOTIDE SEQUENCE [LARGE SCALE GENOMIC DNA]</scope>
</reference>
<feature type="domain" description="Transposase (putative) YhgA-like" evidence="2">
    <location>
        <begin position="7"/>
        <end position="207"/>
    </location>
</feature>
<dbReference type="Proteomes" id="UP000036771">
    <property type="component" value="Unassembled WGS sequence"/>
</dbReference>
<gene>
    <name evidence="3" type="ORF">Cva_00001</name>
</gene>
<evidence type="ECO:0000313" key="4">
    <source>
        <dbReference type="Proteomes" id="UP000036771"/>
    </source>
</evidence>
<dbReference type="OrthoDB" id="7160851at2"/>
<dbReference type="InterPro" id="IPR006842">
    <property type="entry name" value="Transposase_31"/>
</dbReference>
<comment type="caution">
    <text evidence="3">The sequence shown here is derived from an EMBL/GenBank/DDBJ whole genome shotgun (WGS) entry which is preliminary data.</text>
</comment>
<dbReference type="GO" id="GO:0006310">
    <property type="term" value="P:DNA recombination"/>
    <property type="evidence" value="ECO:0007669"/>
    <property type="project" value="TreeGrafter"/>
</dbReference>
<organism evidence="3 4">
    <name type="scientific">Caedimonas varicaedens</name>
    <dbReference type="NCBI Taxonomy" id="1629334"/>
    <lineage>
        <taxon>Bacteria</taxon>
        <taxon>Pseudomonadati</taxon>
        <taxon>Pseudomonadota</taxon>
        <taxon>Alphaproteobacteria</taxon>
        <taxon>Holosporales</taxon>
        <taxon>Caedimonadaceae</taxon>
        <taxon>Caedimonas</taxon>
    </lineage>
</organism>
<evidence type="ECO:0000256" key="1">
    <source>
        <dbReference type="ARBA" id="ARBA00009787"/>
    </source>
</evidence>
<dbReference type="InterPro" id="IPR051699">
    <property type="entry name" value="Rpn/YhgA-like_nuclease"/>
</dbReference>
<dbReference type="Pfam" id="PF04754">
    <property type="entry name" value="Transposase_31"/>
    <property type="match status" value="1"/>
</dbReference>
<name>A0A0K8MA55_9PROT</name>
<dbReference type="EMBL" id="BBVC01000001">
    <property type="protein sequence ID" value="GAO97370.1"/>
    <property type="molecule type" value="Genomic_DNA"/>
</dbReference>
<sequence>MPKSRLSPHDRFVRSLMTNPRVIREFFDHHLPDKIKEILDFSSIEPQKESFVEDSLRLQIADLLYAVRFNGNPGFLYVLLEHASTPQEMLPFRMLKYMTKIMDSHLQKTGSKQLPLIYPCIIYTGEKPYKYSMDFFDLFREQKDLAKEMMTSPYHLIDLTQVSDEVLRQYQFFGAMALLAKHIHDPDILPFFKSFLDILRKLESQNEVSYIYTIISYVVEAGEVSDKAEFLQTIKRLESVSEEKIMTIAEQFRQEGKIEGKIETSHAIAFNLMKLGIHLEQISKATSISVTELQDMKKKIH</sequence>
<accession>A0A0K8MA55</accession>
<dbReference type="PANTHER" id="PTHR34611">
    <property type="match status" value="1"/>
</dbReference>
<evidence type="ECO:0000313" key="3">
    <source>
        <dbReference type="EMBL" id="GAO97370.1"/>
    </source>
</evidence>